<evidence type="ECO:0000313" key="3">
    <source>
        <dbReference type="EMBL" id="OMJ23977.1"/>
    </source>
</evidence>
<keyword evidence="1" id="KW-0479">Metal-binding</keyword>
<dbReference type="Gene3D" id="4.10.60.10">
    <property type="entry name" value="Zinc finger, CCHC-type"/>
    <property type="match status" value="1"/>
</dbReference>
<evidence type="ECO:0000259" key="2">
    <source>
        <dbReference type="PROSITE" id="PS50158"/>
    </source>
</evidence>
<organism evidence="3 4">
    <name type="scientific">Smittium culicis</name>
    <dbReference type="NCBI Taxonomy" id="133412"/>
    <lineage>
        <taxon>Eukaryota</taxon>
        <taxon>Fungi</taxon>
        <taxon>Fungi incertae sedis</taxon>
        <taxon>Zoopagomycota</taxon>
        <taxon>Kickxellomycotina</taxon>
        <taxon>Harpellomycetes</taxon>
        <taxon>Harpellales</taxon>
        <taxon>Legeriomycetaceae</taxon>
        <taxon>Smittium</taxon>
    </lineage>
</organism>
<dbReference type="AlphaFoldDB" id="A0A1R1YAL5"/>
<protein>
    <recommendedName>
        <fullName evidence="2">CCHC-type domain-containing protein</fullName>
    </recommendedName>
</protein>
<keyword evidence="1" id="KW-0862">Zinc</keyword>
<feature type="domain" description="CCHC-type" evidence="2">
    <location>
        <begin position="133"/>
        <end position="147"/>
    </location>
</feature>
<reference evidence="4" key="1">
    <citation type="submission" date="2017-01" db="EMBL/GenBank/DDBJ databases">
        <authorList>
            <person name="Wang Y."/>
            <person name="White M."/>
            <person name="Kvist S."/>
            <person name="Moncalvo J.-M."/>
        </authorList>
    </citation>
    <scope>NUCLEOTIDE SEQUENCE [LARGE SCALE GENOMIC DNA]</scope>
    <source>
        <strain evidence="4">ID-206-W2</strain>
    </source>
</reference>
<dbReference type="PROSITE" id="PS50158">
    <property type="entry name" value="ZF_CCHC"/>
    <property type="match status" value="1"/>
</dbReference>
<gene>
    <name evidence="3" type="ORF">AYI69_g4799</name>
</gene>
<dbReference type="GO" id="GO:0008270">
    <property type="term" value="F:zinc ion binding"/>
    <property type="evidence" value="ECO:0007669"/>
    <property type="project" value="UniProtKB-KW"/>
</dbReference>
<dbReference type="InterPro" id="IPR001878">
    <property type="entry name" value="Znf_CCHC"/>
</dbReference>
<proteinExistence type="predicted"/>
<dbReference type="SMART" id="SM00343">
    <property type="entry name" value="ZnF_C2HC"/>
    <property type="match status" value="1"/>
</dbReference>
<evidence type="ECO:0000256" key="1">
    <source>
        <dbReference type="PROSITE-ProRule" id="PRU00047"/>
    </source>
</evidence>
<keyword evidence="1" id="KW-0863">Zinc-finger</keyword>
<dbReference type="InterPro" id="IPR036875">
    <property type="entry name" value="Znf_CCHC_sf"/>
</dbReference>
<accession>A0A1R1YAL5</accession>
<evidence type="ECO:0000313" key="4">
    <source>
        <dbReference type="Proteomes" id="UP000187429"/>
    </source>
</evidence>
<dbReference type="Pfam" id="PF00098">
    <property type="entry name" value="zf-CCHC"/>
    <property type="match status" value="1"/>
</dbReference>
<dbReference type="GO" id="GO:0003676">
    <property type="term" value="F:nucleic acid binding"/>
    <property type="evidence" value="ECO:0007669"/>
    <property type="project" value="InterPro"/>
</dbReference>
<keyword evidence="4" id="KW-1185">Reference proteome</keyword>
<name>A0A1R1YAL5_9FUNG</name>
<dbReference type="EMBL" id="LSSM01001926">
    <property type="protein sequence ID" value="OMJ23977.1"/>
    <property type="molecule type" value="Genomic_DNA"/>
</dbReference>
<dbReference type="SUPFAM" id="SSF57756">
    <property type="entry name" value="Retrovirus zinc finger-like domains"/>
    <property type="match status" value="1"/>
</dbReference>
<dbReference type="OrthoDB" id="5587272at2759"/>
<sequence length="321" mass="36865">MKKDKEKSWIEFNNEINAYINTIPKDLYTEKLLKITYLEIVSRADLDIWKIIYKETKDEPLQKIMIEVMATSKLLNQGLHRDELNLKEDSSQNIEAQNTKTSKDDNELAELLSKMTLLIQRKENPVRTREIICYLCGKAGHYSRDCKLSSGNRNRSASAEVKEADKPKSMLAISEGQKIFDIKDIDESTPALISVSQRVKRTRFDEILNPPVVVTLLPIGNRMGKVTNNIKKKNKKKVTFKESEFATKLLSSTAPISLEEALISRPNLIENVIKTFKTLKKRRKKLFYAENEKGVLPDAVEVPCYLLLGHRDKYLTLFVDT</sequence>
<dbReference type="Proteomes" id="UP000187429">
    <property type="component" value="Unassembled WGS sequence"/>
</dbReference>
<comment type="caution">
    <text evidence="3">The sequence shown here is derived from an EMBL/GenBank/DDBJ whole genome shotgun (WGS) entry which is preliminary data.</text>
</comment>